<dbReference type="OrthoDB" id="1466062at2"/>
<reference evidence="1 2" key="1">
    <citation type="submission" date="2018-09" db="EMBL/GenBank/DDBJ databases">
        <title>Arachidicoccus sp. nov., a bacterium isolated from soil.</title>
        <authorList>
            <person name="Weon H.-Y."/>
            <person name="Kwon S.-W."/>
            <person name="Lee S.A."/>
        </authorList>
    </citation>
    <scope>NUCLEOTIDE SEQUENCE [LARGE SCALE GENOMIC DNA]</scope>
    <source>
        <strain evidence="1 2">KIS59-12</strain>
    </source>
</reference>
<dbReference type="Pfam" id="PF14092">
    <property type="entry name" value="DUF4270"/>
    <property type="match status" value="1"/>
</dbReference>
<accession>A0A386HLB9</accession>
<dbReference type="PROSITE" id="PS51257">
    <property type="entry name" value="PROKAR_LIPOPROTEIN"/>
    <property type="match status" value="1"/>
</dbReference>
<sequence>MKQKLTWIMVLCVIGVAACTKIINTEIGADGLIPPVDGVKVKDTVINVFAKTWGFDSAKVPIQEMNILGYSQNNTFGKTTASINIQMQPGIDSFHFPVSADSLQLDSVVLVLGTGGLVYGDTTQNLAFRVFEINNTANFGHSEGYPYLTTTVISQGAELTYNNTAKVVPPLSTKDSVYNYLDTTKNQLRVRLSNSFGDRLLKDYSFNHEYQTDSTFRSAFKGFQIVPEATGNALLPIVLTSNNTKLAIYYRYTKADGSGLDTAIAYFRPNGNSASSNYIQKDRNGAELSATQPVGDLNESDNYIYVESDPGVYSRISLPALSTFPKSLIYKAELILTQDANPSDASTFSFKEAPNLFIAAYDTINKRRTNLSKDIQPTLASNGLSYITSATGLNNLGIYPYLTVGAGGDSVYQYRLNITRHIQDVLLGKVSNFPLDVYAPTAEDSVYDATLNSRLYIGLNSTTSSSFNALNYPSIGKIRLAGSVGDSTKRIRLHIVYSPVKTN</sequence>
<evidence type="ECO:0000313" key="2">
    <source>
        <dbReference type="Proteomes" id="UP000266118"/>
    </source>
</evidence>
<dbReference type="EMBL" id="CP032489">
    <property type="protein sequence ID" value="AYD46543.1"/>
    <property type="molecule type" value="Genomic_DNA"/>
</dbReference>
<dbReference type="InterPro" id="IPR025366">
    <property type="entry name" value="DUF4270"/>
</dbReference>
<dbReference type="AlphaFoldDB" id="A0A386HLB9"/>
<evidence type="ECO:0000313" key="1">
    <source>
        <dbReference type="EMBL" id="AYD46543.1"/>
    </source>
</evidence>
<organism evidence="1 2">
    <name type="scientific">Arachidicoccus soli</name>
    <dbReference type="NCBI Taxonomy" id="2341117"/>
    <lineage>
        <taxon>Bacteria</taxon>
        <taxon>Pseudomonadati</taxon>
        <taxon>Bacteroidota</taxon>
        <taxon>Chitinophagia</taxon>
        <taxon>Chitinophagales</taxon>
        <taxon>Chitinophagaceae</taxon>
        <taxon>Arachidicoccus</taxon>
    </lineage>
</organism>
<protein>
    <submittedName>
        <fullName evidence="1">DUF4270 family protein</fullName>
    </submittedName>
</protein>
<proteinExistence type="predicted"/>
<name>A0A386HLB9_9BACT</name>
<dbReference type="Proteomes" id="UP000266118">
    <property type="component" value="Chromosome"/>
</dbReference>
<dbReference type="KEGG" id="ark:D6B99_02260"/>
<keyword evidence="2" id="KW-1185">Reference proteome</keyword>
<gene>
    <name evidence="1" type="ORF">D6B99_02260</name>
</gene>